<dbReference type="InterPro" id="IPR013766">
    <property type="entry name" value="Thioredoxin_domain"/>
</dbReference>
<dbReference type="eggNOG" id="COG1225">
    <property type="taxonomic scope" value="Bacteria"/>
</dbReference>
<keyword evidence="8" id="KW-1185">Reference proteome</keyword>
<reference evidence="7 8" key="1">
    <citation type="journal article" date="1992" name="Int. J. Syst. Bacteriol.">
        <title>Sphingobacterium antarcticus sp. nov. a Psychrotrophic Bacterium from the Soils of Schirmacher Oasis, Antarctica.</title>
        <authorList>
            <person name="Shivaji S."/>
            <person name="Ray M.K."/>
            <person name="Rao N.S."/>
            <person name="Saiserr L."/>
            <person name="Jagannadham M.V."/>
            <person name="Kumar G.S."/>
            <person name="Reddy G."/>
            <person name="Bhargava P.M."/>
        </authorList>
    </citation>
    <scope>NUCLEOTIDE SEQUENCE [LARGE SCALE GENOMIC DNA]</scope>
    <source>
        <strain evidence="7 8">4BY</strain>
    </source>
</reference>
<gene>
    <name evidence="7" type="ORF">N180_13750</name>
</gene>
<evidence type="ECO:0000313" key="8">
    <source>
        <dbReference type="Proteomes" id="UP000028007"/>
    </source>
</evidence>
<dbReference type="PANTHER" id="PTHR42852">
    <property type="entry name" value="THIOL:DISULFIDE INTERCHANGE PROTEIN DSBE"/>
    <property type="match status" value="1"/>
</dbReference>
<dbReference type="SUPFAM" id="SSF52833">
    <property type="entry name" value="Thioredoxin-like"/>
    <property type="match status" value="1"/>
</dbReference>
<dbReference type="InterPro" id="IPR025380">
    <property type="entry name" value="DUF4369"/>
</dbReference>
<evidence type="ECO:0000256" key="5">
    <source>
        <dbReference type="SAM" id="SignalP"/>
    </source>
</evidence>
<dbReference type="PROSITE" id="PS51352">
    <property type="entry name" value="THIOREDOXIN_2"/>
    <property type="match status" value="1"/>
</dbReference>
<evidence type="ECO:0000256" key="4">
    <source>
        <dbReference type="ARBA" id="ARBA00023284"/>
    </source>
</evidence>
<comment type="caution">
    <text evidence="7">The sequence shown here is derived from an EMBL/GenBank/DDBJ whole genome shotgun (WGS) entry which is preliminary data.</text>
</comment>
<evidence type="ECO:0000256" key="1">
    <source>
        <dbReference type="ARBA" id="ARBA00004196"/>
    </source>
</evidence>
<feature type="domain" description="Thioredoxin" evidence="6">
    <location>
        <begin position="241"/>
        <end position="381"/>
    </location>
</feature>
<dbReference type="PROSITE" id="PS00194">
    <property type="entry name" value="THIOREDOXIN_1"/>
    <property type="match status" value="1"/>
</dbReference>
<evidence type="ECO:0000256" key="3">
    <source>
        <dbReference type="ARBA" id="ARBA00023157"/>
    </source>
</evidence>
<dbReference type="AlphaFoldDB" id="A0A081PGP7"/>
<dbReference type="OrthoDB" id="750178at2"/>
<dbReference type="GO" id="GO:0030313">
    <property type="term" value="C:cell envelope"/>
    <property type="evidence" value="ECO:0007669"/>
    <property type="project" value="UniProtKB-SubCell"/>
</dbReference>
<dbReference type="Pfam" id="PF00578">
    <property type="entry name" value="AhpC-TSA"/>
    <property type="match status" value="1"/>
</dbReference>
<evidence type="ECO:0000259" key="6">
    <source>
        <dbReference type="PROSITE" id="PS51352"/>
    </source>
</evidence>
<protein>
    <recommendedName>
        <fullName evidence="6">Thioredoxin domain-containing protein</fullName>
    </recommendedName>
</protein>
<keyword evidence="3" id="KW-1015">Disulfide bond</keyword>
<feature type="chain" id="PRO_5001761769" description="Thioredoxin domain-containing protein" evidence="5">
    <location>
        <begin position="23"/>
        <end position="381"/>
    </location>
</feature>
<keyword evidence="2" id="KW-0201">Cytochrome c-type biogenesis</keyword>
<dbReference type="Proteomes" id="UP000028007">
    <property type="component" value="Unassembled WGS sequence"/>
</dbReference>
<dbReference type="Gene3D" id="3.40.30.10">
    <property type="entry name" value="Glutaredoxin"/>
    <property type="match status" value="1"/>
</dbReference>
<feature type="signal peptide" evidence="5">
    <location>
        <begin position="1"/>
        <end position="22"/>
    </location>
</feature>
<dbReference type="GO" id="GO:0016491">
    <property type="term" value="F:oxidoreductase activity"/>
    <property type="evidence" value="ECO:0007669"/>
    <property type="project" value="InterPro"/>
</dbReference>
<accession>A0A081PGP7</accession>
<keyword evidence="5" id="KW-0732">Signal</keyword>
<dbReference type="InterPro" id="IPR017937">
    <property type="entry name" value="Thioredoxin_CS"/>
</dbReference>
<keyword evidence="4" id="KW-0676">Redox-active center</keyword>
<evidence type="ECO:0000256" key="2">
    <source>
        <dbReference type="ARBA" id="ARBA00022748"/>
    </source>
</evidence>
<dbReference type="PANTHER" id="PTHR42852:SF6">
    <property type="entry name" value="THIOL:DISULFIDE INTERCHANGE PROTEIN DSBE"/>
    <property type="match status" value="1"/>
</dbReference>
<organism evidence="7 8">
    <name type="scientific">Pedobacter antarcticus 4BY</name>
    <dbReference type="NCBI Taxonomy" id="1358423"/>
    <lineage>
        <taxon>Bacteria</taxon>
        <taxon>Pseudomonadati</taxon>
        <taxon>Bacteroidota</taxon>
        <taxon>Sphingobacteriia</taxon>
        <taxon>Sphingobacteriales</taxon>
        <taxon>Sphingobacteriaceae</taxon>
        <taxon>Pedobacter</taxon>
    </lineage>
</organism>
<dbReference type="InterPro" id="IPR036249">
    <property type="entry name" value="Thioredoxin-like_sf"/>
</dbReference>
<dbReference type="GO" id="GO:0017004">
    <property type="term" value="P:cytochrome complex assembly"/>
    <property type="evidence" value="ECO:0007669"/>
    <property type="project" value="UniProtKB-KW"/>
</dbReference>
<dbReference type="EMBL" id="JNFF01000057">
    <property type="protein sequence ID" value="KEQ29870.1"/>
    <property type="molecule type" value="Genomic_DNA"/>
</dbReference>
<name>A0A081PGP7_9SPHI</name>
<comment type="subcellular location">
    <subcellularLocation>
        <location evidence="1">Cell envelope</location>
    </subcellularLocation>
</comment>
<proteinExistence type="predicted"/>
<dbReference type="InterPro" id="IPR050553">
    <property type="entry name" value="Thioredoxin_ResA/DsbE_sf"/>
</dbReference>
<evidence type="ECO:0000313" key="7">
    <source>
        <dbReference type="EMBL" id="KEQ29870.1"/>
    </source>
</evidence>
<dbReference type="InterPro" id="IPR000866">
    <property type="entry name" value="AhpC/TSA"/>
</dbReference>
<dbReference type="CDD" id="cd02966">
    <property type="entry name" value="TlpA_like_family"/>
    <property type="match status" value="1"/>
</dbReference>
<dbReference type="RefSeq" id="WP_037440980.1">
    <property type="nucleotide sequence ID" value="NZ_JNFF01000057.1"/>
</dbReference>
<sequence length="381" mass="42671">MKNLYLHTFLCFICLTPLLAQGQSTRYTIDGQVGSLKDGDKLYLVYQLDNKQITDSALVEKGNFHFSGPLDNPVYAAIYLNQNPYVAKVPNEKLDYMRLCIEASAIKITDNDSLKYAVVSGSKTDSLNRELQVALKHNNEQWSDLQNEFGALPKDKQKETTIYQNFIRREQQLLKDSYEVHLDFANAHPNDYLSVISVSHIAAQQGMTARAADAYARLSPGLKQTPMGKTIAILLAAPENTQIGKPAPDFEQPDSEGRKVKLSDFRNQYVLLDFWASWCGPCREENPNLVRAYNQLKNQGFTILGISLDGPGKRAAWIKAIDDDHLTWTQVSDMKGWENAAAQLYGVRSIPTNFLIGPDGKIIGKNLRGEALLEELGKVLK</sequence>
<dbReference type="Pfam" id="PF14289">
    <property type="entry name" value="DUF4369"/>
    <property type="match status" value="1"/>
</dbReference>
<dbReference type="GO" id="GO:0016209">
    <property type="term" value="F:antioxidant activity"/>
    <property type="evidence" value="ECO:0007669"/>
    <property type="project" value="InterPro"/>
</dbReference>